<keyword evidence="2" id="KW-1185">Reference proteome</keyword>
<evidence type="ECO:0000313" key="2">
    <source>
        <dbReference type="Proteomes" id="UP000008068"/>
    </source>
</evidence>
<dbReference type="HOGENOM" id="CLU_2529451_0_0_1"/>
<dbReference type="InterPro" id="IPR029052">
    <property type="entry name" value="Metallo-depent_PP-like"/>
</dbReference>
<dbReference type="Gene3D" id="3.60.21.10">
    <property type="match status" value="1"/>
</dbReference>
<dbReference type="AlphaFoldDB" id="G0P1B4"/>
<accession>G0P1B4</accession>
<name>G0P1B4_CAEBE</name>
<dbReference type="SUPFAM" id="SSF56300">
    <property type="entry name" value="Metallo-dependent phosphatases"/>
    <property type="match status" value="1"/>
</dbReference>
<sequence length="84" mass="9396">MVVPDGYEVMRGRLLITVFSVPNYGRTGNNAAVLSLNEKLEVSYQTLNPAPQSSMYLYIPTIPLTADLNPSKAYEDKCMIKRLN</sequence>
<reference evidence="2" key="1">
    <citation type="submission" date="2011-07" db="EMBL/GenBank/DDBJ databases">
        <authorList>
            <consortium name="Caenorhabditis brenneri Sequencing and Analysis Consortium"/>
            <person name="Wilson R.K."/>
        </authorList>
    </citation>
    <scope>NUCLEOTIDE SEQUENCE [LARGE SCALE GENOMIC DNA]</scope>
    <source>
        <strain evidence="2">PB2801</strain>
    </source>
</reference>
<dbReference type="eggNOG" id="KOG0374">
    <property type="taxonomic scope" value="Eukaryota"/>
</dbReference>
<gene>
    <name evidence="1" type="ORF">CAEBREN_15349</name>
</gene>
<dbReference type="InParanoid" id="G0P1B4"/>
<proteinExistence type="predicted"/>
<evidence type="ECO:0000313" key="1">
    <source>
        <dbReference type="EMBL" id="EGT42286.1"/>
    </source>
</evidence>
<dbReference type="Proteomes" id="UP000008068">
    <property type="component" value="Unassembled WGS sequence"/>
</dbReference>
<dbReference type="EMBL" id="GL380011">
    <property type="protein sequence ID" value="EGT42286.1"/>
    <property type="molecule type" value="Genomic_DNA"/>
</dbReference>
<dbReference type="STRING" id="135651.G0P1B4"/>
<protein>
    <submittedName>
        <fullName evidence="1">Uncharacterized protein</fullName>
    </submittedName>
</protein>
<organism evidence="2">
    <name type="scientific">Caenorhabditis brenneri</name>
    <name type="common">Nematode worm</name>
    <dbReference type="NCBI Taxonomy" id="135651"/>
    <lineage>
        <taxon>Eukaryota</taxon>
        <taxon>Metazoa</taxon>
        <taxon>Ecdysozoa</taxon>
        <taxon>Nematoda</taxon>
        <taxon>Chromadorea</taxon>
        <taxon>Rhabditida</taxon>
        <taxon>Rhabditina</taxon>
        <taxon>Rhabditomorpha</taxon>
        <taxon>Rhabditoidea</taxon>
        <taxon>Rhabditidae</taxon>
        <taxon>Peloderinae</taxon>
        <taxon>Caenorhabditis</taxon>
    </lineage>
</organism>
<dbReference type="OrthoDB" id="1930084at2759"/>